<dbReference type="AlphaFoldDB" id="A0A2C5Z006"/>
<feature type="compositionally biased region" description="Polar residues" evidence="1">
    <location>
        <begin position="108"/>
        <end position="117"/>
    </location>
</feature>
<gene>
    <name evidence="2" type="ORF">CDD82_4554</name>
</gene>
<dbReference type="Proteomes" id="UP000224854">
    <property type="component" value="Unassembled WGS sequence"/>
</dbReference>
<feature type="compositionally biased region" description="Polar residues" evidence="1">
    <location>
        <begin position="47"/>
        <end position="63"/>
    </location>
</feature>
<feature type="compositionally biased region" description="Basic and acidic residues" evidence="1">
    <location>
        <begin position="229"/>
        <end position="239"/>
    </location>
</feature>
<proteinExistence type="predicted"/>
<feature type="compositionally biased region" description="Basic and acidic residues" evidence="1">
    <location>
        <begin position="323"/>
        <end position="373"/>
    </location>
</feature>
<dbReference type="OrthoDB" id="2922289at2759"/>
<comment type="caution">
    <text evidence="2">The sequence shown here is derived from an EMBL/GenBank/DDBJ whole genome shotgun (WGS) entry which is preliminary data.</text>
</comment>
<feature type="region of interest" description="Disordered" evidence="1">
    <location>
        <begin position="1"/>
        <end position="149"/>
    </location>
</feature>
<accession>A0A2C5Z006</accession>
<name>A0A2C5Z006_9HYPO</name>
<evidence type="ECO:0000256" key="1">
    <source>
        <dbReference type="SAM" id="MobiDB-lite"/>
    </source>
</evidence>
<feature type="compositionally biased region" description="Basic and acidic residues" evidence="1">
    <location>
        <begin position="95"/>
        <end position="105"/>
    </location>
</feature>
<feature type="compositionally biased region" description="Basic residues" evidence="1">
    <location>
        <begin position="280"/>
        <end position="290"/>
    </location>
</feature>
<feature type="compositionally biased region" description="Polar residues" evidence="1">
    <location>
        <begin position="294"/>
        <end position="321"/>
    </location>
</feature>
<dbReference type="PANTHER" id="PTHR40788:SF2">
    <property type="entry name" value="CLR5 DOMAIN-CONTAINING PROTEIN"/>
    <property type="match status" value="1"/>
</dbReference>
<keyword evidence="3" id="KW-1185">Reference proteome</keyword>
<reference evidence="2 3" key="1">
    <citation type="submission" date="2017-06" db="EMBL/GenBank/DDBJ databases">
        <title>Ant-infecting Ophiocordyceps genomes reveal a high diversity of potential behavioral manipulation genes and a possible major role for enterotoxins.</title>
        <authorList>
            <person name="De Bekker C."/>
            <person name="Evans H.C."/>
            <person name="Brachmann A."/>
            <person name="Hughes D.P."/>
        </authorList>
    </citation>
    <scope>NUCLEOTIDE SEQUENCE [LARGE SCALE GENOMIC DNA]</scope>
    <source>
        <strain evidence="2 3">1348a</strain>
    </source>
</reference>
<dbReference type="PANTHER" id="PTHR40788">
    <property type="entry name" value="CLR5 DOMAIN-CONTAINING PROTEIN-RELATED"/>
    <property type="match status" value="1"/>
</dbReference>
<dbReference type="EMBL" id="NJEU01000387">
    <property type="protein sequence ID" value="PHH75165.1"/>
    <property type="molecule type" value="Genomic_DNA"/>
</dbReference>
<protein>
    <submittedName>
        <fullName evidence="2">Uncharacterized protein</fullName>
    </submittedName>
</protein>
<organism evidence="2 3">
    <name type="scientific">Ophiocordyceps australis</name>
    <dbReference type="NCBI Taxonomy" id="1399860"/>
    <lineage>
        <taxon>Eukaryota</taxon>
        <taxon>Fungi</taxon>
        <taxon>Dikarya</taxon>
        <taxon>Ascomycota</taxon>
        <taxon>Pezizomycotina</taxon>
        <taxon>Sordariomycetes</taxon>
        <taxon>Hypocreomycetidae</taxon>
        <taxon>Hypocreales</taxon>
        <taxon>Ophiocordycipitaceae</taxon>
        <taxon>Ophiocordyceps</taxon>
    </lineage>
</organism>
<sequence length="905" mass="100758">MDSTAKALRNDFVTQEQKSRKNKAKAAKTRNNQTETSSYAQPLSAGQKLSKSPAAATSFNSSLEVIEEPSRVRNDETAIGQEPTSAVRQAKTVKKSSETAGHRGPETVGTSEENLMETSERPGLKGSPDPAATAKVRPSDHHIYRSWSSTKSRVIGPNRTKISRGSFGVLDVEDCEDVGEELSSSQASVAEAILAANKPDDGIAKATASEPYAECDAPTLEASLEEAALPEKEEKEQKEVLAASKAVDSTQTLEVSMTRLDGPDSQSHHVQGPSYISSSSKRKKSRKKKAAQVDGSSTKAQADSTSKITGSPRSRQVSCKSGQAREAEPMTENTERSGESKTETEPMAEDTEHSGESKSETEPVAENTEHSGESKSVANTQKRAETASKCGAKASASETEDSCKWFSKETVDKLRLRDLTLSVEVCSSVISRNKDCLIDMDWSTMEAADIMDRCLTQGSKVMLTFNMLQDMLASYGSVISRRWSQRRRHDRERILGEAWPGMPGPHRPDLCALQAQHFGSNLIRVNHGLRFIFMLPHMNREDLLDGKNLLSLLWARGAYHPSFHAASDAESMSLGLARNVIKLPLKPKHTMFLHCNQPRRTYGQLVRWDDSSLAHFLSRSRLQYSPGEGACILEIQLKIQEFLLRVCKELVPCEPPDQSRPDDEKWSGVYMTPIMDKLQGPSLGTRIMTAPFQPPKQMNIERIVTVLEALGGCSANHLLSFRSDPGYFNEWLRDAADHHIENILDKRGQIHPHLTTENGIYFWARVIRTSVMWTYFAADIHPMLARVARELQKEYSQHETSLSTISPLPKRLEDIVLNLRYFIDRAIRGLLFTFRQCAQGSPPLRRLFCRELRDVWDEDPLITETVPADITVAETQLVRLLADIWDSPKGNLPVVLSPYIDELDR</sequence>
<evidence type="ECO:0000313" key="3">
    <source>
        <dbReference type="Proteomes" id="UP000224854"/>
    </source>
</evidence>
<evidence type="ECO:0000313" key="2">
    <source>
        <dbReference type="EMBL" id="PHH75165.1"/>
    </source>
</evidence>
<feature type="region of interest" description="Disordered" evidence="1">
    <location>
        <begin position="228"/>
        <end position="393"/>
    </location>
</feature>